<evidence type="ECO:0008006" key="4">
    <source>
        <dbReference type="Google" id="ProtNLM"/>
    </source>
</evidence>
<dbReference type="GO" id="GO:0003677">
    <property type="term" value="F:DNA binding"/>
    <property type="evidence" value="ECO:0007669"/>
    <property type="project" value="InterPro"/>
</dbReference>
<dbReference type="GO" id="GO:0015074">
    <property type="term" value="P:DNA integration"/>
    <property type="evidence" value="ECO:0007669"/>
    <property type="project" value="InterPro"/>
</dbReference>
<dbReference type="InterPro" id="IPR013762">
    <property type="entry name" value="Integrase-like_cat_sf"/>
</dbReference>
<reference evidence="3" key="1">
    <citation type="submission" date="2021-01" db="EMBL/GenBank/DDBJ databases">
        <authorList>
            <person name="Corre E."/>
            <person name="Pelletier E."/>
            <person name="Niang G."/>
            <person name="Scheremetjew M."/>
            <person name="Finn R."/>
            <person name="Kale V."/>
            <person name="Holt S."/>
            <person name="Cochrane G."/>
            <person name="Meng A."/>
            <person name="Brown T."/>
            <person name="Cohen L."/>
        </authorList>
    </citation>
    <scope>NUCLEOTIDE SEQUENCE</scope>
    <source>
        <strain evidence="3">CCMP722</strain>
    </source>
</reference>
<dbReference type="GO" id="GO:0006310">
    <property type="term" value="P:DNA recombination"/>
    <property type="evidence" value="ECO:0007669"/>
    <property type="project" value="UniProtKB-KW"/>
</dbReference>
<name>A0A7S0N9K0_9CHLO</name>
<protein>
    <recommendedName>
        <fullName evidence="4">Tyr recombinase domain-containing protein</fullName>
    </recommendedName>
</protein>
<keyword evidence="1" id="KW-0233">DNA recombination</keyword>
<feature type="compositionally biased region" description="Basic residues" evidence="2">
    <location>
        <begin position="220"/>
        <end position="229"/>
    </location>
</feature>
<dbReference type="EMBL" id="HBFA01012676">
    <property type="protein sequence ID" value="CAD8660918.1"/>
    <property type="molecule type" value="Transcribed_RNA"/>
</dbReference>
<dbReference type="AlphaFoldDB" id="A0A7S0N9K0"/>
<organism evidence="3">
    <name type="scientific">Pyramimonas obovata</name>
    <dbReference type="NCBI Taxonomy" id="1411642"/>
    <lineage>
        <taxon>Eukaryota</taxon>
        <taxon>Viridiplantae</taxon>
        <taxon>Chlorophyta</taxon>
        <taxon>Pyramimonadophyceae</taxon>
        <taxon>Pyramimonadales</taxon>
        <taxon>Pyramimonadaceae</taxon>
        <taxon>Pyramimonas</taxon>
        <taxon>Pyramimonas incertae sedis</taxon>
    </lineage>
</organism>
<evidence type="ECO:0000256" key="2">
    <source>
        <dbReference type="SAM" id="MobiDB-lite"/>
    </source>
</evidence>
<dbReference type="Gene3D" id="1.10.443.10">
    <property type="entry name" value="Intergrase catalytic core"/>
    <property type="match status" value="1"/>
</dbReference>
<proteinExistence type="predicted"/>
<evidence type="ECO:0000313" key="3">
    <source>
        <dbReference type="EMBL" id="CAD8660918.1"/>
    </source>
</evidence>
<feature type="region of interest" description="Disordered" evidence="2">
    <location>
        <begin position="189"/>
        <end position="230"/>
    </location>
</feature>
<sequence>MYLTRIVSRRCVTASRYLQEAVLRPHAPRVYERGKRFCEQKNSSLIHDGHKTTKHHGLHIYDHLRGFHAASTVQLPSAQVAHNEVIEELDDLTIQAFITRCMVALGKSVDDGRTVETLTSRLKENWFTTVADLRQLSAEDASALQIPVRLVHEMRRQLGEYSPDAEAAIPAAVSPHVHQIAHDDYPSAPSALAEAEPTKPKPSAVDCAPKPPKGNLGCSQKHRVTKRPSRTTLPTYSLREEDVPPGLQKELDDFRRFLTVRFPGQQEPRVGAYTAAKYLVIARQVLGWLHYTEGIPLESLTFKQMVPSPEKEGVQVAFAHLQWLASERQVAPSTELTVVRVIIQVAKFQYWRQSESRPSEGDRPYQDIKAINGLRALANDTKAAMRVARPVADVQRKWLEWPEFLEACHHLKLECSPRTSTGRSRTETAKAWSMQTYLLFNILAWIPDRQRTLRELEVGRTLVKEGGRWIIRHGPEDYKTGRVYGERPPMVIAGHITEVLDEWLKERRRGFTPNHQFVFTRKNGTQMTADSVYRLFTSTCFRLTGKKTNPHLVRDMIITHIRSSKATEAQLEALAIYMGHSIEVQKSHYDRRTKAQKVAPAVELLNEVNNERTQRC</sequence>
<evidence type="ECO:0000256" key="1">
    <source>
        <dbReference type="ARBA" id="ARBA00023172"/>
    </source>
</evidence>
<gene>
    <name evidence="3" type="ORF">POBO1169_LOCUS6598</name>
</gene>
<accession>A0A7S0N9K0</accession>
<dbReference type="InterPro" id="IPR011010">
    <property type="entry name" value="DNA_brk_join_enz"/>
</dbReference>
<dbReference type="SUPFAM" id="SSF56349">
    <property type="entry name" value="DNA breaking-rejoining enzymes"/>
    <property type="match status" value="1"/>
</dbReference>